<keyword evidence="3" id="KW-1185">Reference proteome</keyword>
<name>A0AAV2ICU9_LYMST</name>
<dbReference type="Proteomes" id="UP001497497">
    <property type="component" value="Unassembled WGS sequence"/>
</dbReference>
<dbReference type="AlphaFoldDB" id="A0AAV2ICU9"/>
<feature type="non-terminal residue" evidence="2">
    <location>
        <position position="134"/>
    </location>
</feature>
<dbReference type="EMBL" id="CAXITT010000626">
    <property type="protein sequence ID" value="CAL1544519.1"/>
    <property type="molecule type" value="Genomic_DNA"/>
</dbReference>
<accession>A0AAV2ICU9</accession>
<sequence length="134" mass="15175">MEMSMKAATASPTAPMLSLVVLRLTMMYVVMANTMADSKQFSEDQELELSLGATRNNVEAKRSDFLQAQTLPSDAMKQDSIRNDGFDSSDNDLKEPVSIEKRQEPRRYRVCDVYQRLLRLTHARDSNGDLVELV</sequence>
<feature type="compositionally biased region" description="Basic and acidic residues" evidence="1">
    <location>
        <begin position="76"/>
        <end position="100"/>
    </location>
</feature>
<proteinExistence type="predicted"/>
<comment type="caution">
    <text evidence="2">The sequence shown here is derived from an EMBL/GenBank/DDBJ whole genome shotgun (WGS) entry which is preliminary data.</text>
</comment>
<gene>
    <name evidence="2" type="ORF">GSLYS_00018032001</name>
</gene>
<organism evidence="2 3">
    <name type="scientific">Lymnaea stagnalis</name>
    <name type="common">Great pond snail</name>
    <name type="synonym">Helix stagnalis</name>
    <dbReference type="NCBI Taxonomy" id="6523"/>
    <lineage>
        <taxon>Eukaryota</taxon>
        <taxon>Metazoa</taxon>
        <taxon>Spiralia</taxon>
        <taxon>Lophotrochozoa</taxon>
        <taxon>Mollusca</taxon>
        <taxon>Gastropoda</taxon>
        <taxon>Heterobranchia</taxon>
        <taxon>Euthyneura</taxon>
        <taxon>Panpulmonata</taxon>
        <taxon>Hygrophila</taxon>
        <taxon>Lymnaeoidea</taxon>
        <taxon>Lymnaeidae</taxon>
        <taxon>Lymnaea</taxon>
    </lineage>
</organism>
<evidence type="ECO:0000313" key="3">
    <source>
        <dbReference type="Proteomes" id="UP001497497"/>
    </source>
</evidence>
<evidence type="ECO:0000313" key="2">
    <source>
        <dbReference type="EMBL" id="CAL1544519.1"/>
    </source>
</evidence>
<protein>
    <submittedName>
        <fullName evidence="2">Uncharacterized protein</fullName>
    </submittedName>
</protein>
<evidence type="ECO:0000256" key="1">
    <source>
        <dbReference type="SAM" id="MobiDB-lite"/>
    </source>
</evidence>
<reference evidence="2 3" key="1">
    <citation type="submission" date="2024-04" db="EMBL/GenBank/DDBJ databases">
        <authorList>
            <consortium name="Genoscope - CEA"/>
            <person name="William W."/>
        </authorList>
    </citation>
    <scope>NUCLEOTIDE SEQUENCE [LARGE SCALE GENOMIC DNA]</scope>
</reference>
<feature type="region of interest" description="Disordered" evidence="1">
    <location>
        <begin position="69"/>
        <end position="100"/>
    </location>
</feature>